<comment type="subcellular location">
    <subcellularLocation>
        <location evidence="1">Cell membrane</location>
        <topology evidence="1">Multi-pass membrane protein</topology>
    </subcellularLocation>
</comment>
<feature type="transmembrane region" description="Helical" evidence="6">
    <location>
        <begin position="24"/>
        <end position="47"/>
    </location>
</feature>
<keyword evidence="2" id="KW-1003">Cell membrane</keyword>
<feature type="transmembrane region" description="Helical" evidence="6">
    <location>
        <begin position="243"/>
        <end position="263"/>
    </location>
</feature>
<dbReference type="Pfam" id="PF03176">
    <property type="entry name" value="MMPL"/>
    <property type="match status" value="2"/>
</dbReference>
<proteinExistence type="predicted"/>
<dbReference type="STRING" id="1943.AQJ64_01665"/>
<dbReference type="SUPFAM" id="SSF82866">
    <property type="entry name" value="Multidrug efflux transporter AcrB transmembrane domain"/>
    <property type="match status" value="2"/>
</dbReference>
<keyword evidence="4 6" id="KW-1133">Transmembrane helix</keyword>
<feature type="transmembrane region" description="Helical" evidence="6">
    <location>
        <begin position="537"/>
        <end position="558"/>
    </location>
</feature>
<evidence type="ECO:0000259" key="7">
    <source>
        <dbReference type="Pfam" id="PF03176"/>
    </source>
</evidence>
<feature type="transmembrane region" description="Helical" evidence="6">
    <location>
        <begin position="686"/>
        <end position="709"/>
    </location>
</feature>
<feature type="transmembrane region" description="Helical" evidence="6">
    <location>
        <begin position="376"/>
        <end position="399"/>
    </location>
</feature>
<evidence type="ECO:0000313" key="9">
    <source>
        <dbReference type="Proteomes" id="UP000052982"/>
    </source>
</evidence>
<dbReference type="PANTHER" id="PTHR33406">
    <property type="entry name" value="MEMBRANE PROTEIN MJ1562-RELATED"/>
    <property type="match status" value="1"/>
</dbReference>
<dbReference type="AlphaFoldDB" id="A0A124I536"/>
<organism evidence="8 9">
    <name type="scientific">Streptomyces griseoruber</name>
    <dbReference type="NCBI Taxonomy" id="1943"/>
    <lineage>
        <taxon>Bacteria</taxon>
        <taxon>Bacillati</taxon>
        <taxon>Actinomycetota</taxon>
        <taxon>Actinomycetes</taxon>
        <taxon>Kitasatosporales</taxon>
        <taxon>Streptomycetaceae</taxon>
        <taxon>Streptomyces</taxon>
    </lineage>
</organism>
<keyword evidence="3 6" id="KW-0812">Transmembrane</keyword>
<dbReference type="InterPro" id="IPR050545">
    <property type="entry name" value="Mycobact_MmpL"/>
</dbReference>
<dbReference type="InterPro" id="IPR004869">
    <property type="entry name" value="MMPL_dom"/>
</dbReference>
<sequence length="750" mass="78557">MAHGDTRVRGLAARAGGWSARHRWAAVGIWVLFVVLAMGIGSAMGTVEVKDSDQLKGETHTAARIIEDAGIEEPAGETVLVQAKDGSLKATDAEFRSAVAAVVTAVEGTGRVTDVTSPYDTDTISKDGRSALVQFDMRGDSDTAGERVEPVLKAVAGVQKEHSSLRIEEIGGASMMKTFDDAFGDDFQQAEYSAVPVALGILLIAFGALVAALLPVALALTAIMATTGLMAIVSHVQPMDDTASSVMLLVGLAVGVDYCLFYLRREREERAAGRDAGTALRIAAATSGRAVIVSGVTVCVAMAGMLFTGLAGFEAMGLASLMVVAVAMVGSVTVLPALLSLLGERVEKGRLPFLKRRRATTVNEGSRFWSAVLKGVLAKPVVAVVVAAGALLAVTAPALGMKTQNLTLDQEFGDSLPIVQTYNRVNEAFPGGSEPATVVVKADDINSSQVKDALARFKEQAVSSGASRGPVEIKLHDAQNVAFVYVPLVGGSDQDKAGASLDTLRDEVRPATLGKVDGVQAPITGQVAGNQDFNDQLVGSVVPVFAFVVVFAFLLMLLSFRSLTVAITSIVLNLLSVGAAYGILVAVFQHGWGASLVGAEGVGAIITWLPLFLFVILFGLSMDYHVFVVSRIREARMRGRSTNEAIQHGVVTTAGVVTSAAVIMVAVFAIFGTLSMQSMKQMGVGLAAAVLIDATIIRGVLLPAVMALLGERNWYLPGWLGWLPDMTHDESPEAVVGGAARDDEGERLPV</sequence>
<comment type="caution">
    <text evidence="8">The sequence shown here is derived from an EMBL/GenBank/DDBJ whole genome shotgun (WGS) entry which is preliminary data.</text>
</comment>
<evidence type="ECO:0000256" key="2">
    <source>
        <dbReference type="ARBA" id="ARBA00022475"/>
    </source>
</evidence>
<feature type="transmembrane region" description="Helical" evidence="6">
    <location>
        <begin position="319"/>
        <end position="342"/>
    </location>
</feature>
<dbReference type="Gene3D" id="1.20.1640.10">
    <property type="entry name" value="Multidrug efflux transporter AcrB transmembrane domain"/>
    <property type="match status" value="2"/>
</dbReference>
<dbReference type="OrthoDB" id="7051771at2"/>
<feature type="transmembrane region" description="Helical" evidence="6">
    <location>
        <begin position="608"/>
        <end position="629"/>
    </location>
</feature>
<dbReference type="GO" id="GO:0005886">
    <property type="term" value="C:plasma membrane"/>
    <property type="evidence" value="ECO:0007669"/>
    <property type="project" value="UniProtKB-SubCell"/>
</dbReference>
<name>A0A124I536_9ACTN</name>
<feature type="transmembrane region" description="Helical" evidence="6">
    <location>
        <begin position="650"/>
        <end position="674"/>
    </location>
</feature>
<gene>
    <name evidence="8" type="ORF">AQJ64_01665</name>
</gene>
<dbReference type="EMBL" id="LMWW01000002">
    <property type="protein sequence ID" value="KUN88695.1"/>
    <property type="molecule type" value="Genomic_DNA"/>
</dbReference>
<evidence type="ECO:0000256" key="5">
    <source>
        <dbReference type="ARBA" id="ARBA00023136"/>
    </source>
</evidence>
<feature type="transmembrane region" description="Helical" evidence="6">
    <location>
        <begin position="290"/>
        <end position="313"/>
    </location>
</feature>
<dbReference type="Proteomes" id="UP000052982">
    <property type="component" value="Unassembled WGS sequence"/>
</dbReference>
<evidence type="ECO:0000256" key="3">
    <source>
        <dbReference type="ARBA" id="ARBA00022692"/>
    </source>
</evidence>
<dbReference type="RefSeq" id="WP_055637390.1">
    <property type="nucleotide sequence ID" value="NZ_JBIRRP010000007.1"/>
</dbReference>
<reference evidence="8 9" key="1">
    <citation type="submission" date="2015-10" db="EMBL/GenBank/DDBJ databases">
        <title>Draft genome sequence of Streptomyces griseoruber DSM 40281, type strain for the species Streptomyces griseoruber.</title>
        <authorList>
            <person name="Ruckert C."/>
            <person name="Winkler A."/>
            <person name="Kalinowski J."/>
            <person name="Kampfer P."/>
            <person name="Glaeser S."/>
        </authorList>
    </citation>
    <scope>NUCLEOTIDE SEQUENCE [LARGE SCALE GENOMIC DNA]</scope>
    <source>
        <strain evidence="8 9">DSM 40281</strain>
    </source>
</reference>
<feature type="transmembrane region" description="Helical" evidence="6">
    <location>
        <begin position="565"/>
        <end position="588"/>
    </location>
</feature>
<evidence type="ECO:0000256" key="6">
    <source>
        <dbReference type="SAM" id="Phobius"/>
    </source>
</evidence>
<evidence type="ECO:0000256" key="1">
    <source>
        <dbReference type="ARBA" id="ARBA00004651"/>
    </source>
</evidence>
<feature type="transmembrane region" description="Helical" evidence="6">
    <location>
        <begin position="197"/>
        <end position="223"/>
    </location>
</feature>
<evidence type="ECO:0000256" key="4">
    <source>
        <dbReference type="ARBA" id="ARBA00022989"/>
    </source>
</evidence>
<keyword evidence="5 6" id="KW-0472">Membrane</keyword>
<accession>A0A124I536</accession>
<protein>
    <recommendedName>
        <fullName evidence="7">Membrane transport protein MMPL domain-containing protein</fullName>
    </recommendedName>
</protein>
<keyword evidence="9" id="KW-1185">Reference proteome</keyword>
<evidence type="ECO:0000313" key="8">
    <source>
        <dbReference type="EMBL" id="KUN88695.1"/>
    </source>
</evidence>
<feature type="domain" description="Membrane transport protein MMPL" evidence="7">
    <location>
        <begin position="74"/>
        <end position="380"/>
    </location>
</feature>
<feature type="domain" description="Membrane transport protein MMPL" evidence="7">
    <location>
        <begin position="417"/>
        <end position="715"/>
    </location>
</feature>
<dbReference type="PANTHER" id="PTHR33406:SF13">
    <property type="entry name" value="MEMBRANE PROTEIN YDFJ"/>
    <property type="match status" value="1"/>
</dbReference>